<sequence>MKTEEFETLQDFVQQGGSIRMLNDVDQKELDTLYQYAFQLFECKDISAARNIFYLLWRIDSWSYDYCYSLGLVCQKLNEHHEAIYLFGRAGMIQVDNPLPSYHAGLSFTALGNKEYARRSFRASLRWSDGRPEFQEVNENASKGLSAVTEEKNHVSS</sequence>
<reference evidence="1 2" key="1">
    <citation type="submission" date="2018-09" db="EMBL/GenBank/DDBJ databases">
        <title>Phylogeny of the Shewanellaceae, and recommendation for two new genera, Pseudoshewanella and Parashewanella.</title>
        <authorList>
            <person name="Wang G."/>
        </authorList>
    </citation>
    <scope>NUCLEOTIDE SEQUENCE [LARGE SCALE GENOMIC DNA]</scope>
    <source>
        <strain evidence="1 2">KCTC 22492</strain>
    </source>
</reference>
<evidence type="ECO:0000313" key="1">
    <source>
        <dbReference type="EMBL" id="RJY13460.1"/>
    </source>
</evidence>
<dbReference type="InterPro" id="IPR016379">
    <property type="entry name" value="T3SS_Ca_resp_chp_LcrH/SycD_sub"/>
</dbReference>
<organism evidence="1 2">
    <name type="scientific">Parashewanella spongiae</name>
    <dbReference type="NCBI Taxonomy" id="342950"/>
    <lineage>
        <taxon>Bacteria</taxon>
        <taxon>Pseudomonadati</taxon>
        <taxon>Pseudomonadota</taxon>
        <taxon>Gammaproteobacteria</taxon>
        <taxon>Alteromonadales</taxon>
        <taxon>Shewanellaceae</taxon>
        <taxon>Parashewanella</taxon>
    </lineage>
</organism>
<dbReference type="RefSeq" id="WP_121853735.1">
    <property type="nucleotide sequence ID" value="NZ_CP037952.1"/>
</dbReference>
<dbReference type="Proteomes" id="UP000273022">
    <property type="component" value="Unassembled WGS sequence"/>
</dbReference>
<comment type="caution">
    <text evidence="1">The sequence shown here is derived from an EMBL/GenBank/DDBJ whole genome shotgun (WGS) entry which is preliminary data.</text>
</comment>
<dbReference type="NCBIfam" id="TIGR02552">
    <property type="entry name" value="LcrH_SycD"/>
    <property type="match status" value="1"/>
</dbReference>
<keyword evidence="2" id="KW-1185">Reference proteome</keyword>
<accession>A0A3A6TLY4</accession>
<proteinExistence type="predicted"/>
<gene>
    <name evidence="1" type="ORF">D5R81_11255</name>
</gene>
<dbReference type="EMBL" id="QYYH01000064">
    <property type="protein sequence ID" value="RJY13460.1"/>
    <property type="molecule type" value="Genomic_DNA"/>
</dbReference>
<dbReference type="PIRSF" id="PIRSF003165">
    <property type="entry name" value="Chaperone_SicA"/>
    <property type="match status" value="1"/>
</dbReference>
<dbReference type="OrthoDB" id="8591320at2"/>
<protein>
    <submittedName>
        <fullName evidence="1">CesD/SycD/LcrH family type III secretion system chaperone</fullName>
    </submittedName>
</protein>
<dbReference type="InterPro" id="IPR011990">
    <property type="entry name" value="TPR-like_helical_dom_sf"/>
</dbReference>
<dbReference type="PRINTS" id="PR01595">
    <property type="entry name" value="SYCDCHAPRONE"/>
</dbReference>
<evidence type="ECO:0000313" key="2">
    <source>
        <dbReference type="Proteomes" id="UP000273022"/>
    </source>
</evidence>
<dbReference type="InterPro" id="IPR005415">
    <property type="entry name" value="T3SS_Ca_resp_chp_LcrH/SycD"/>
</dbReference>
<name>A0A3A6TLY4_9GAMM</name>
<dbReference type="Gene3D" id="1.25.40.10">
    <property type="entry name" value="Tetratricopeptide repeat domain"/>
    <property type="match status" value="1"/>
</dbReference>
<dbReference type="AlphaFoldDB" id="A0A3A6TLY4"/>
<dbReference type="SUPFAM" id="SSF48452">
    <property type="entry name" value="TPR-like"/>
    <property type="match status" value="1"/>
</dbReference>